<keyword evidence="1" id="KW-0472">Membrane</keyword>
<accession>A0A9P5XIE6</accession>
<name>A0A9P5XIE6_9AGAR</name>
<dbReference type="EMBL" id="MU151093">
    <property type="protein sequence ID" value="KAF9450974.1"/>
    <property type="molecule type" value="Genomic_DNA"/>
</dbReference>
<dbReference type="OrthoDB" id="2631350at2759"/>
<sequence length="186" mass="21054">MLSVQSPWPRPVHSPAPRVCVVFHLLGAFLYLISVSGPLPAVEAPRSTHRRLAARTMHPALLLDEILDLVFFNLRVQRPGAGGRQPRNPEQPFQWTTLLSAALACKPFFEPAMRHLWHDIAGLDLLLLTMGQEVVGFEFIGDEPLPRSVFERRTALKPLHKVFPKTLLVRGFSFVSRFRSCTLPRF</sequence>
<protein>
    <submittedName>
        <fullName evidence="2">Uncharacterized protein</fullName>
    </submittedName>
</protein>
<evidence type="ECO:0000256" key="1">
    <source>
        <dbReference type="SAM" id="Phobius"/>
    </source>
</evidence>
<organism evidence="2 3">
    <name type="scientific">Macrolepiota fuliginosa MF-IS2</name>
    <dbReference type="NCBI Taxonomy" id="1400762"/>
    <lineage>
        <taxon>Eukaryota</taxon>
        <taxon>Fungi</taxon>
        <taxon>Dikarya</taxon>
        <taxon>Basidiomycota</taxon>
        <taxon>Agaricomycotina</taxon>
        <taxon>Agaricomycetes</taxon>
        <taxon>Agaricomycetidae</taxon>
        <taxon>Agaricales</taxon>
        <taxon>Agaricineae</taxon>
        <taxon>Agaricaceae</taxon>
        <taxon>Macrolepiota</taxon>
    </lineage>
</organism>
<comment type="caution">
    <text evidence="2">The sequence shown here is derived from an EMBL/GenBank/DDBJ whole genome shotgun (WGS) entry which is preliminary data.</text>
</comment>
<proteinExistence type="predicted"/>
<dbReference type="Proteomes" id="UP000807342">
    <property type="component" value="Unassembled WGS sequence"/>
</dbReference>
<reference evidence="2" key="1">
    <citation type="submission" date="2020-11" db="EMBL/GenBank/DDBJ databases">
        <authorList>
            <consortium name="DOE Joint Genome Institute"/>
            <person name="Ahrendt S."/>
            <person name="Riley R."/>
            <person name="Andreopoulos W."/>
            <person name="Labutti K."/>
            <person name="Pangilinan J."/>
            <person name="Ruiz-Duenas F.J."/>
            <person name="Barrasa J.M."/>
            <person name="Sanchez-Garcia M."/>
            <person name="Camarero S."/>
            <person name="Miyauchi S."/>
            <person name="Serrano A."/>
            <person name="Linde D."/>
            <person name="Babiker R."/>
            <person name="Drula E."/>
            <person name="Ayuso-Fernandez I."/>
            <person name="Pacheco R."/>
            <person name="Padilla G."/>
            <person name="Ferreira P."/>
            <person name="Barriuso J."/>
            <person name="Kellner H."/>
            <person name="Castanera R."/>
            <person name="Alfaro M."/>
            <person name="Ramirez L."/>
            <person name="Pisabarro A.G."/>
            <person name="Kuo A."/>
            <person name="Tritt A."/>
            <person name="Lipzen A."/>
            <person name="He G."/>
            <person name="Yan M."/>
            <person name="Ng V."/>
            <person name="Cullen D."/>
            <person name="Martin F."/>
            <person name="Rosso M.-N."/>
            <person name="Henrissat B."/>
            <person name="Hibbett D."/>
            <person name="Martinez A.T."/>
            <person name="Grigoriev I.V."/>
        </authorList>
    </citation>
    <scope>NUCLEOTIDE SEQUENCE</scope>
    <source>
        <strain evidence="2">MF-IS2</strain>
    </source>
</reference>
<gene>
    <name evidence="2" type="ORF">P691DRAFT_808997</name>
</gene>
<keyword evidence="3" id="KW-1185">Reference proteome</keyword>
<keyword evidence="1" id="KW-1133">Transmembrane helix</keyword>
<evidence type="ECO:0000313" key="2">
    <source>
        <dbReference type="EMBL" id="KAF9450974.1"/>
    </source>
</evidence>
<keyword evidence="1" id="KW-0812">Transmembrane</keyword>
<dbReference type="AlphaFoldDB" id="A0A9P5XIE6"/>
<evidence type="ECO:0000313" key="3">
    <source>
        <dbReference type="Proteomes" id="UP000807342"/>
    </source>
</evidence>
<feature type="transmembrane region" description="Helical" evidence="1">
    <location>
        <begin position="21"/>
        <end position="42"/>
    </location>
</feature>